<feature type="region of interest" description="Disordered" evidence="1">
    <location>
        <begin position="214"/>
        <end position="285"/>
    </location>
</feature>
<comment type="caution">
    <text evidence="2">The sequence shown here is derived from an EMBL/GenBank/DDBJ whole genome shotgun (WGS) entry which is preliminary data.</text>
</comment>
<sequence length="285" mass="30913">MPTEKAIEVGFVAADIQDLTTGLRYYERHPSLLALSAVFSVEEARNVLIAAYEAGVDIFIFTSSGSIQLTKKGKNVDKGHRHSASLHGQRHKSARELADTGLRRAIELSLQEVHGSKSRPGYVPSQPSPSRWGYSDPPIVDRSRCPSDRKTAVADDEDDPDLKAAIEASLREANAPKPSAPIVVGRGILLHVLRAHPPSATSSQQQQANLARLASYAPSQRQQYQAQAPPPPQQHQQPTVQAPPAPVVLPQFPSAPTAAPQPMYSTYAPSGFEQEERDQALLIDS</sequence>
<dbReference type="SMART" id="SM00726">
    <property type="entry name" value="UIM"/>
    <property type="match status" value="2"/>
</dbReference>
<dbReference type="Pfam" id="PF02809">
    <property type="entry name" value="UIM"/>
    <property type="match status" value="2"/>
</dbReference>
<proteinExistence type="predicted"/>
<dbReference type="Gene3D" id="6.10.140.100">
    <property type="match status" value="1"/>
</dbReference>
<feature type="compositionally biased region" description="Basic and acidic residues" evidence="1">
    <location>
        <begin position="139"/>
        <end position="153"/>
    </location>
</feature>
<dbReference type="InterPro" id="IPR003903">
    <property type="entry name" value="UIM_dom"/>
</dbReference>
<evidence type="ECO:0000313" key="3">
    <source>
        <dbReference type="Proteomes" id="UP001148786"/>
    </source>
</evidence>
<evidence type="ECO:0000256" key="1">
    <source>
        <dbReference type="SAM" id="MobiDB-lite"/>
    </source>
</evidence>
<organism evidence="2 3">
    <name type="scientific">Agrocybe chaxingu</name>
    <dbReference type="NCBI Taxonomy" id="84603"/>
    <lineage>
        <taxon>Eukaryota</taxon>
        <taxon>Fungi</taxon>
        <taxon>Dikarya</taxon>
        <taxon>Basidiomycota</taxon>
        <taxon>Agaricomycotina</taxon>
        <taxon>Agaricomycetes</taxon>
        <taxon>Agaricomycetidae</taxon>
        <taxon>Agaricales</taxon>
        <taxon>Agaricineae</taxon>
        <taxon>Strophariaceae</taxon>
        <taxon>Agrocybe</taxon>
    </lineage>
</organism>
<feature type="region of interest" description="Disordered" evidence="1">
    <location>
        <begin position="113"/>
        <end position="161"/>
    </location>
</feature>
<evidence type="ECO:0000313" key="2">
    <source>
        <dbReference type="EMBL" id="KAJ3502353.1"/>
    </source>
</evidence>
<dbReference type="PROSITE" id="PS50330">
    <property type="entry name" value="UIM"/>
    <property type="match status" value="1"/>
</dbReference>
<dbReference type="AlphaFoldDB" id="A0A9W8JWP6"/>
<dbReference type="Proteomes" id="UP001148786">
    <property type="component" value="Unassembled WGS sequence"/>
</dbReference>
<accession>A0A9W8JWP6</accession>
<reference evidence="2" key="1">
    <citation type="submission" date="2022-07" db="EMBL/GenBank/DDBJ databases">
        <title>Genome Sequence of Agrocybe chaxingu.</title>
        <authorList>
            <person name="Buettner E."/>
        </authorList>
    </citation>
    <scope>NUCLEOTIDE SEQUENCE</scope>
    <source>
        <strain evidence="2">MP-N11</strain>
    </source>
</reference>
<feature type="compositionally biased region" description="Low complexity" evidence="1">
    <location>
        <begin position="217"/>
        <end position="227"/>
    </location>
</feature>
<name>A0A9W8JWP6_9AGAR</name>
<dbReference type="EMBL" id="JANKHO010001293">
    <property type="protein sequence ID" value="KAJ3502353.1"/>
    <property type="molecule type" value="Genomic_DNA"/>
</dbReference>
<protein>
    <submittedName>
        <fullName evidence="2">Uncharacterized protein</fullName>
    </submittedName>
</protein>
<keyword evidence="3" id="KW-1185">Reference proteome</keyword>
<gene>
    <name evidence="2" type="ORF">NLJ89_g8925</name>
</gene>
<dbReference type="OrthoDB" id="957735at2759"/>